<dbReference type="PROSITE" id="PS01286">
    <property type="entry name" value="FA58C_2"/>
    <property type="match status" value="1"/>
</dbReference>
<evidence type="ECO:0000313" key="3">
    <source>
        <dbReference type="EMBL" id="CAF0740935.1"/>
    </source>
</evidence>
<comment type="caution">
    <text evidence="3">The sequence shown here is derived from an EMBL/GenBank/DDBJ whole genome shotgun (WGS) entry which is preliminary data.</text>
</comment>
<dbReference type="CDD" id="cd00057">
    <property type="entry name" value="FA58C"/>
    <property type="match status" value="2"/>
</dbReference>
<sequence>MYYGRPMRPHYPMPQQLTPQEFIWRRSWPYLITFIIAILMAILTLLIFALEVAQLGANSSTFYTTGTTGAGIWCAVFFGAATVLIFIFPSGKKHVMVTRIYILFIVIVIPMDFVQMTTTGEKCLISTGSCSVPLGLSTYEIKDWQITASSSEDEDSDLQVQNARIYIEHKKAWCPRKNTINNWIQIDLGTPTKIHGFITQGRSGTSEWVTSFLISYSTDYYHWQHVTDSYGNQNVFMGNVDSISIRHQYIPYPLETRFIRFHILKWNIKPCLRLELIGCQECNKLLVYYPYSTFSASSTLPIRHKATCQPRDAYLHTDKGWCARFKQVQDNWLQIDISHPARITGLITKGRGDHQDQWVTKYSIAFSNDTRLWIYYNDPQRTEPKKFHGNYDSNVERIHYLNQPFTARYVRFFPHEWNKRLAMRAGLIGCPHKGACCLGYFRVHRQTSCVENLAYGKRVWLNYLHERSYDLAKLVDGYDIPPRCLQIDNSFTNEPTITIDLNKQHQVAGVIIKGLETFSHLSQSDYMSIFNLDRIYVYVTREVYVDLHDSSSSLCSFVTRLNYSVYSQRLHFICSKPVQGRYLHVKATGIRLSTITAATTELPLATNYSYQHYYRHTQATRQKNLFKANFCEVYVYN</sequence>
<dbReference type="PANTHER" id="PTHR24543">
    <property type="entry name" value="MULTICOPPER OXIDASE-RELATED"/>
    <property type="match status" value="1"/>
</dbReference>
<dbReference type="Proteomes" id="UP000663829">
    <property type="component" value="Unassembled WGS sequence"/>
</dbReference>
<feature type="transmembrane region" description="Helical" evidence="1">
    <location>
        <begin position="100"/>
        <end position="118"/>
    </location>
</feature>
<dbReference type="InterPro" id="IPR000421">
    <property type="entry name" value="FA58C"/>
</dbReference>
<organism evidence="3 5">
    <name type="scientific">Didymodactylos carnosus</name>
    <dbReference type="NCBI Taxonomy" id="1234261"/>
    <lineage>
        <taxon>Eukaryota</taxon>
        <taxon>Metazoa</taxon>
        <taxon>Spiralia</taxon>
        <taxon>Gnathifera</taxon>
        <taxon>Rotifera</taxon>
        <taxon>Eurotatoria</taxon>
        <taxon>Bdelloidea</taxon>
        <taxon>Philodinida</taxon>
        <taxon>Philodinidae</taxon>
        <taxon>Didymodactylos</taxon>
    </lineage>
</organism>
<dbReference type="OrthoDB" id="9972451at2759"/>
<dbReference type="EMBL" id="CAJOBC010000017">
    <property type="protein sequence ID" value="CAF3519192.1"/>
    <property type="molecule type" value="Genomic_DNA"/>
</dbReference>
<accession>A0A813NK05</accession>
<dbReference type="PROSITE" id="PS50022">
    <property type="entry name" value="FA58C_3"/>
    <property type="match status" value="2"/>
</dbReference>
<dbReference type="Gene3D" id="2.60.120.260">
    <property type="entry name" value="Galactose-binding domain-like"/>
    <property type="match status" value="3"/>
</dbReference>
<name>A0A813NK05_9BILA</name>
<dbReference type="PANTHER" id="PTHR24543:SF334">
    <property type="entry name" value="F5_8 TYPE C DOMAIN-CONTAINING PROTEIN"/>
    <property type="match status" value="1"/>
</dbReference>
<dbReference type="Proteomes" id="UP000681722">
    <property type="component" value="Unassembled WGS sequence"/>
</dbReference>
<dbReference type="Pfam" id="PF00754">
    <property type="entry name" value="F5_F8_type_C"/>
    <property type="match status" value="2"/>
</dbReference>
<dbReference type="SUPFAM" id="SSF49785">
    <property type="entry name" value="Galactose-binding domain-like"/>
    <property type="match status" value="2"/>
</dbReference>
<evidence type="ECO:0000313" key="5">
    <source>
        <dbReference type="Proteomes" id="UP000663829"/>
    </source>
</evidence>
<dbReference type="EMBL" id="CAJNOQ010000017">
    <property type="protein sequence ID" value="CAF0740935.1"/>
    <property type="molecule type" value="Genomic_DNA"/>
</dbReference>
<keyword evidence="1" id="KW-0812">Transmembrane</keyword>
<proteinExistence type="predicted"/>
<dbReference type="InterPro" id="IPR008979">
    <property type="entry name" value="Galactose-bd-like_sf"/>
</dbReference>
<dbReference type="FunFam" id="2.60.120.260:FF:000016">
    <property type="entry name" value="Contactin-associated protein-like 4 isoform 1"/>
    <property type="match status" value="1"/>
</dbReference>
<reference evidence="3" key="1">
    <citation type="submission" date="2021-02" db="EMBL/GenBank/DDBJ databases">
        <authorList>
            <person name="Nowell W R."/>
        </authorList>
    </citation>
    <scope>NUCLEOTIDE SEQUENCE</scope>
</reference>
<keyword evidence="1" id="KW-1133">Transmembrane helix</keyword>
<evidence type="ECO:0000259" key="2">
    <source>
        <dbReference type="PROSITE" id="PS50022"/>
    </source>
</evidence>
<protein>
    <recommendedName>
        <fullName evidence="2">F5/8 type C domain-containing protein</fullName>
    </recommendedName>
</protein>
<feature type="transmembrane region" description="Helical" evidence="1">
    <location>
        <begin position="70"/>
        <end position="88"/>
    </location>
</feature>
<feature type="domain" description="F5/8 type C" evidence="2">
    <location>
        <begin position="282"/>
        <end position="430"/>
    </location>
</feature>
<gene>
    <name evidence="3" type="ORF">GPM918_LOCUS261</name>
    <name evidence="4" type="ORF">SRO942_LOCUS262</name>
</gene>
<feature type="transmembrane region" description="Helical" evidence="1">
    <location>
        <begin position="30"/>
        <end position="50"/>
    </location>
</feature>
<evidence type="ECO:0000256" key="1">
    <source>
        <dbReference type="SAM" id="Phobius"/>
    </source>
</evidence>
<keyword evidence="1" id="KW-0472">Membrane</keyword>
<evidence type="ECO:0000313" key="4">
    <source>
        <dbReference type="EMBL" id="CAF3519192.1"/>
    </source>
</evidence>
<keyword evidence="5" id="KW-1185">Reference proteome</keyword>
<dbReference type="AlphaFoldDB" id="A0A813NK05"/>
<feature type="domain" description="F5/8 type C" evidence="2">
    <location>
        <begin position="130"/>
        <end position="279"/>
    </location>
</feature>
<dbReference type="SMART" id="SM00231">
    <property type="entry name" value="FA58C"/>
    <property type="match status" value="2"/>
</dbReference>